<dbReference type="Pfam" id="PF00389">
    <property type="entry name" value="2-Hacid_dh"/>
    <property type="match status" value="1"/>
</dbReference>
<keyword evidence="9" id="KW-0718">Serine biosynthesis</keyword>
<organism evidence="11 12">
    <name type="scientific">Micavibrio aeruginosavorus</name>
    <dbReference type="NCBI Taxonomy" id="349221"/>
    <lineage>
        <taxon>Bacteria</taxon>
        <taxon>Pseudomonadati</taxon>
        <taxon>Bdellovibrionota</taxon>
        <taxon>Bdellovibrionia</taxon>
        <taxon>Bdellovibrionales</taxon>
        <taxon>Pseudobdellovibrionaceae</taxon>
        <taxon>Micavibrio</taxon>
    </lineage>
</organism>
<dbReference type="CDD" id="cd04902">
    <property type="entry name" value="ACT_3PGDH-xct"/>
    <property type="match status" value="1"/>
</dbReference>
<dbReference type="AlphaFoldDB" id="A0A7T5UGH8"/>
<comment type="similarity">
    <text evidence="3 9">Belongs to the D-isomer specific 2-hydroxyacid dehydrogenase family.</text>
</comment>
<evidence type="ECO:0000313" key="12">
    <source>
        <dbReference type="Proteomes" id="UP000595362"/>
    </source>
</evidence>
<dbReference type="InterPro" id="IPR045865">
    <property type="entry name" value="ACT-like_dom_sf"/>
</dbReference>
<dbReference type="Pfam" id="PF02826">
    <property type="entry name" value="2-Hacid_dh_C"/>
    <property type="match status" value="1"/>
</dbReference>
<keyword evidence="9" id="KW-0028">Amino-acid biosynthesis</keyword>
<dbReference type="NCBIfam" id="TIGR01327">
    <property type="entry name" value="PGDH"/>
    <property type="match status" value="1"/>
</dbReference>
<dbReference type="PANTHER" id="PTHR42938:SF47">
    <property type="entry name" value="HYDROXYPYRUVATE REDUCTASE"/>
    <property type="match status" value="1"/>
</dbReference>
<comment type="catalytic activity">
    <reaction evidence="8 9">
        <text>(2R)-3-phosphoglycerate + NAD(+) = 3-phosphooxypyruvate + NADH + H(+)</text>
        <dbReference type="Rhea" id="RHEA:12641"/>
        <dbReference type="ChEBI" id="CHEBI:15378"/>
        <dbReference type="ChEBI" id="CHEBI:18110"/>
        <dbReference type="ChEBI" id="CHEBI:57540"/>
        <dbReference type="ChEBI" id="CHEBI:57945"/>
        <dbReference type="ChEBI" id="CHEBI:58272"/>
        <dbReference type="EC" id="1.1.1.95"/>
    </reaction>
</comment>
<sequence length="530" mass="56185">MSQTAPKVLIADKMDKLAAEIFQNNGIEIDVKPGLSPEELAQIAGQYDGIAARSSAKITSDVISASLPRLKVIGRAGIGVDTIDVPAATQAGVVVMNTPFGNSITTAEHAIAMMFAIARQIPQASQSTHAGKWEKSKFMGVELYGKTLGVVGCGNIGSIVANRALGLQMKVVAYDPFLTEDRAREIGVEKADLDDVIRKADFITLHTPLTESTRDLIDAAAIAKMKKGVRIINCARGGLINEKALKEALDSGHVAAAALDVFEKEPATENILFGHPNVVCTPHLGASTTEAQVNVAIQVAEQMSDFLLHGAVSNAVNMPSITAEEAPRLRPYMKLIEQLGSFCGQITEHAITKIEVEYQGAAAEINTRPLTALALASILRCLFDGVNMVNAPQVAKSRGIAVSETRAPDATELHTAVKLTVTTEARTRAITGTLFAGKEPRVVDIEGVPVEAALAPNMLFIRNEDRPGMIGGLGTLLAAAGQNIADFRLGRVASGGSAVALVSLDAPVPDDLFEKIRALPQIRQVVRLKF</sequence>
<gene>
    <name evidence="11" type="ORF">HYS17_00405</name>
</gene>
<comment type="catalytic activity">
    <reaction evidence="7">
        <text>(R)-2-hydroxyglutarate + NAD(+) = 2-oxoglutarate + NADH + H(+)</text>
        <dbReference type="Rhea" id="RHEA:49612"/>
        <dbReference type="ChEBI" id="CHEBI:15378"/>
        <dbReference type="ChEBI" id="CHEBI:15801"/>
        <dbReference type="ChEBI" id="CHEBI:16810"/>
        <dbReference type="ChEBI" id="CHEBI:57540"/>
        <dbReference type="ChEBI" id="CHEBI:57945"/>
        <dbReference type="EC" id="1.1.1.399"/>
    </reaction>
</comment>
<dbReference type="PROSITE" id="PS00670">
    <property type="entry name" value="D_2_HYDROXYACID_DH_2"/>
    <property type="match status" value="1"/>
</dbReference>
<evidence type="ECO:0000256" key="8">
    <source>
        <dbReference type="ARBA" id="ARBA00048731"/>
    </source>
</evidence>
<proteinExistence type="inferred from homology"/>
<keyword evidence="6 9" id="KW-0520">NAD</keyword>
<evidence type="ECO:0000256" key="4">
    <source>
        <dbReference type="ARBA" id="ARBA00021582"/>
    </source>
</evidence>
<dbReference type="FunFam" id="3.40.50.720:FF:000021">
    <property type="entry name" value="D-3-phosphoglycerate dehydrogenase"/>
    <property type="match status" value="1"/>
</dbReference>
<dbReference type="SUPFAM" id="SSF51735">
    <property type="entry name" value="NAD(P)-binding Rossmann-fold domains"/>
    <property type="match status" value="1"/>
</dbReference>
<dbReference type="PANTHER" id="PTHR42938">
    <property type="entry name" value="FORMATE DEHYDROGENASE 1"/>
    <property type="match status" value="1"/>
</dbReference>
<reference evidence="11 12" key="1">
    <citation type="submission" date="2020-07" db="EMBL/GenBank/DDBJ databases">
        <title>Huge and variable diversity of episymbiotic CPR bacteria and DPANN archaea in groundwater ecosystems.</title>
        <authorList>
            <person name="He C.Y."/>
            <person name="Keren R."/>
            <person name="Whittaker M."/>
            <person name="Farag I.F."/>
            <person name="Doudna J."/>
            <person name="Cate J.H.D."/>
            <person name="Banfield J.F."/>
        </authorList>
    </citation>
    <scope>NUCLEOTIDE SEQUENCE [LARGE SCALE GENOMIC DNA]</scope>
    <source>
        <strain evidence="11">NC_groundwater_70_Ag_B-0.1um_54_66</strain>
    </source>
</reference>
<dbReference type="GO" id="GO:0006564">
    <property type="term" value="P:L-serine biosynthetic process"/>
    <property type="evidence" value="ECO:0007669"/>
    <property type="project" value="UniProtKB-UniRule"/>
</dbReference>
<evidence type="ECO:0000256" key="1">
    <source>
        <dbReference type="ARBA" id="ARBA00003800"/>
    </source>
</evidence>
<dbReference type="InterPro" id="IPR006140">
    <property type="entry name" value="D-isomer_DH_NAD-bd"/>
</dbReference>
<dbReference type="InterPro" id="IPR029753">
    <property type="entry name" value="D-isomer_DH_CS"/>
</dbReference>
<dbReference type="GO" id="GO:0051287">
    <property type="term" value="F:NAD binding"/>
    <property type="evidence" value="ECO:0007669"/>
    <property type="project" value="UniProtKB-UniRule"/>
</dbReference>
<evidence type="ECO:0000259" key="10">
    <source>
        <dbReference type="PROSITE" id="PS51671"/>
    </source>
</evidence>
<dbReference type="SUPFAM" id="SSF52283">
    <property type="entry name" value="Formate/glycerate dehydrogenase catalytic domain-like"/>
    <property type="match status" value="1"/>
</dbReference>
<evidence type="ECO:0000313" key="11">
    <source>
        <dbReference type="EMBL" id="QQG36289.1"/>
    </source>
</evidence>
<accession>A0A7T5UGH8</accession>
<dbReference type="InterPro" id="IPR002912">
    <property type="entry name" value="ACT_dom"/>
</dbReference>
<dbReference type="SUPFAM" id="SSF55021">
    <property type="entry name" value="ACT-like"/>
    <property type="match status" value="1"/>
</dbReference>
<dbReference type="EC" id="1.1.1.95" evidence="9"/>
<dbReference type="InterPro" id="IPR029009">
    <property type="entry name" value="ASB_dom_sf"/>
</dbReference>
<dbReference type="EMBL" id="CP066681">
    <property type="protein sequence ID" value="QQG36289.1"/>
    <property type="molecule type" value="Genomic_DNA"/>
</dbReference>
<comment type="pathway">
    <text evidence="2 9">Amino-acid biosynthesis; L-serine biosynthesis; L-serine from 3-phospho-D-glycerate: step 1/3.</text>
</comment>
<dbReference type="InterPro" id="IPR006139">
    <property type="entry name" value="D-isomer_2_OHA_DH_cat_dom"/>
</dbReference>
<dbReference type="Proteomes" id="UP000595362">
    <property type="component" value="Chromosome"/>
</dbReference>
<dbReference type="SUPFAM" id="SSF143548">
    <property type="entry name" value="Serine metabolism enzymes domain"/>
    <property type="match status" value="1"/>
</dbReference>
<feature type="domain" description="ACT" evidence="10">
    <location>
        <begin position="458"/>
        <end position="530"/>
    </location>
</feature>
<evidence type="ECO:0000256" key="2">
    <source>
        <dbReference type="ARBA" id="ARBA00005216"/>
    </source>
</evidence>
<dbReference type="Gene3D" id="3.30.1330.90">
    <property type="entry name" value="D-3-phosphoglycerate dehydrogenase, domain 3"/>
    <property type="match status" value="1"/>
</dbReference>
<dbReference type="InterPro" id="IPR029752">
    <property type="entry name" value="D-isomer_DH_CS1"/>
</dbReference>
<dbReference type="Gene3D" id="3.30.70.260">
    <property type="match status" value="1"/>
</dbReference>
<comment type="function">
    <text evidence="1">Catalyzes the reversible oxidation of 3-phospho-D-glycerate to 3-phosphonooxypyruvate, the first step of the phosphorylated L-serine biosynthesis pathway. Also catalyzes the reversible oxidation of 2-hydroxyglutarate to 2-oxoglutarate.</text>
</comment>
<dbReference type="InterPro" id="IPR036291">
    <property type="entry name" value="NAD(P)-bd_dom_sf"/>
</dbReference>
<name>A0A7T5UGH8_9BACT</name>
<evidence type="ECO:0000256" key="9">
    <source>
        <dbReference type="RuleBase" id="RU363003"/>
    </source>
</evidence>
<evidence type="ECO:0000256" key="3">
    <source>
        <dbReference type="ARBA" id="ARBA00005854"/>
    </source>
</evidence>
<dbReference type="GO" id="GO:0004617">
    <property type="term" value="F:phosphoglycerate dehydrogenase activity"/>
    <property type="evidence" value="ECO:0007669"/>
    <property type="project" value="UniProtKB-UniRule"/>
</dbReference>
<dbReference type="CDD" id="cd12173">
    <property type="entry name" value="PGDH_4"/>
    <property type="match status" value="1"/>
</dbReference>
<dbReference type="Gene3D" id="3.40.50.720">
    <property type="entry name" value="NAD(P)-binding Rossmann-like Domain"/>
    <property type="match status" value="2"/>
</dbReference>
<keyword evidence="5 9" id="KW-0560">Oxidoreductase</keyword>
<dbReference type="PROSITE" id="PS00671">
    <property type="entry name" value="D_2_HYDROXYACID_DH_3"/>
    <property type="match status" value="1"/>
</dbReference>
<dbReference type="PROSITE" id="PS00065">
    <property type="entry name" value="D_2_HYDROXYACID_DH_1"/>
    <property type="match status" value="1"/>
</dbReference>
<dbReference type="PROSITE" id="PS51671">
    <property type="entry name" value="ACT"/>
    <property type="match status" value="1"/>
</dbReference>
<dbReference type="Pfam" id="PF19304">
    <property type="entry name" value="PGDH_inter"/>
    <property type="match status" value="1"/>
</dbReference>
<evidence type="ECO:0000256" key="5">
    <source>
        <dbReference type="ARBA" id="ARBA00023002"/>
    </source>
</evidence>
<protein>
    <recommendedName>
        <fullName evidence="4 9">D-3-phosphoglycerate dehydrogenase</fullName>
        <ecNumber evidence="9">1.1.1.95</ecNumber>
    </recommendedName>
</protein>
<evidence type="ECO:0000256" key="7">
    <source>
        <dbReference type="ARBA" id="ARBA00048126"/>
    </source>
</evidence>
<dbReference type="InterPro" id="IPR045626">
    <property type="entry name" value="PGDH_ASB_dom"/>
</dbReference>
<dbReference type="UniPathway" id="UPA00135">
    <property type="reaction ID" value="UER00196"/>
</dbReference>
<evidence type="ECO:0000256" key="6">
    <source>
        <dbReference type="ARBA" id="ARBA00023027"/>
    </source>
</evidence>
<dbReference type="InterPro" id="IPR006236">
    <property type="entry name" value="PGDH"/>
</dbReference>